<feature type="domain" description="Glycosyltransferase 61 catalytic" evidence="6">
    <location>
        <begin position="320"/>
        <end position="472"/>
    </location>
</feature>
<evidence type="ECO:0000256" key="1">
    <source>
        <dbReference type="ARBA" id="ARBA00022676"/>
    </source>
</evidence>
<proteinExistence type="predicted"/>
<dbReference type="EMBL" id="JALJOS010000043">
    <property type="protein sequence ID" value="KAK9820791.1"/>
    <property type="molecule type" value="Genomic_DNA"/>
</dbReference>
<reference evidence="7 8" key="1">
    <citation type="journal article" date="2024" name="Nat. Commun.">
        <title>Phylogenomics reveals the evolutionary origins of lichenization in chlorophyte algae.</title>
        <authorList>
            <person name="Puginier C."/>
            <person name="Libourel C."/>
            <person name="Otte J."/>
            <person name="Skaloud P."/>
            <person name="Haon M."/>
            <person name="Grisel S."/>
            <person name="Petersen M."/>
            <person name="Berrin J.G."/>
            <person name="Delaux P.M."/>
            <person name="Dal Grande F."/>
            <person name="Keller J."/>
        </authorList>
    </citation>
    <scope>NUCLEOTIDE SEQUENCE [LARGE SCALE GENOMIC DNA]</scope>
    <source>
        <strain evidence="7 8">SAG 2145</strain>
    </source>
</reference>
<name>A0AAW1QHR1_9CHLO</name>
<dbReference type="GO" id="GO:0005794">
    <property type="term" value="C:Golgi apparatus"/>
    <property type="evidence" value="ECO:0007669"/>
    <property type="project" value="UniProtKB-ARBA"/>
</dbReference>
<feature type="region of interest" description="Disordered" evidence="4">
    <location>
        <begin position="40"/>
        <end position="126"/>
    </location>
</feature>
<dbReference type="PANTHER" id="PTHR20961:SF136">
    <property type="entry name" value="PROTEIN O-GLCNAC TRANSFERASE"/>
    <property type="match status" value="1"/>
</dbReference>
<sequence length="578" mass="65241">MIAAAILLILAAGSSALWYPWLRNSPGRPASNAGILSSHASTLQSDRAGSSVQQDSQQQQAEASVEAELRQSHGAAFSKNPQCTGPDGSCPHEPSDRQSDTRQAEEKGVPSWSLSGSEPTGAFPRGCKWRDVQTPGSNQSFWAVQKYEYWHADEAAWTSTPPTACEVKGLVNPVGYQWKQGSPRTEVNCTPSHCIYDKLWYNNGRFYLLVDGDKPVVGWKLTRNQDLHVVHVDDAHAFARGIKHQVIPGDTLVADYIYFLHPTAIGHWSEMMHPLYSILKREPGFARPADNFVLLHLKRVHLMEWGRAVIAATLGTGRQVLPPLIMQKEVDSVWDQISAPLEGFAPDEWVCFERALVVRDIFTGGTRTWLSHEDAQTFRRDIYKIYELPPPMPRRVPRVITFQMKRANRRIINQKAFLDMFREFGEVRIVEFNASTPFQEQLRTISETGIFVGAHTSNLANAHFLQPGSAVVEIIQRNWVWNELDKSFVIHTSAMGDIHHFAWRARHAHETVYINKRDGERFGNWSIHECQTEDCVEAHTNVDIVVNLDELRALLRSRLPLVYNSASVKAAMAPWPSI</sequence>
<dbReference type="Proteomes" id="UP001438707">
    <property type="component" value="Unassembled WGS sequence"/>
</dbReference>
<dbReference type="AlphaFoldDB" id="A0AAW1QHR1"/>
<evidence type="ECO:0000313" key="7">
    <source>
        <dbReference type="EMBL" id="KAK9820791.1"/>
    </source>
</evidence>
<evidence type="ECO:0000256" key="3">
    <source>
        <dbReference type="ARBA" id="ARBA00023180"/>
    </source>
</evidence>
<dbReference type="PANTHER" id="PTHR20961">
    <property type="entry name" value="GLYCOSYLTRANSFERASE"/>
    <property type="match status" value="1"/>
</dbReference>
<keyword evidence="8" id="KW-1185">Reference proteome</keyword>
<keyword evidence="5" id="KW-0732">Signal</keyword>
<protein>
    <recommendedName>
        <fullName evidence="6">Glycosyltransferase 61 catalytic domain-containing protein</fullName>
    </recommendedName>
</protein>
<dbReference type="InterPro" id="IPR049625">
    <property type="entry name" value="Glyco_transf_61_cat"/>
</dbReference>
<evidence type="ECO:0000259" key="6">
    <source>
        <dbReference type="Pfam" id="PF04577"/>
    </source>
</evidence>
<evidence type="ECO:0000313" key="8">
    <source>
        <dbReference type="Proteomes" id="UP001438707"/>
    </source>
</evidence>
<dbReference type="Pfam" id="PF04577">
    <property type="entry name" value="Glyco_transf_61"/>
    <property type="match status" value="1"/>
</dbReference>
<organism evidence="7 8">
    <name type="scientific">Apatococcus lobatus</name>
    <dbReference type="NCBI Taxonomy" id="904363"/>
    <lineage>
        <taxon>Eukaryota</taxon>
        <taxon>Viridiplantae</taxon>
        <taxon>Chlorophyta</taxon>
        <taxon>core chlorophytes</taxon>
        <taxon>Trebouxiophyceae</taxon>
        <taxon>Chlorellales</taxon>
        <taxon>Chlorellaceae</taxon>
        <taxon>Apatococcus</taxon>
    </lineage>
</organism>
<feature type="chain" id="PRO_5044002223" description="Glycosyltransferase 61 catalytic domain-containing protein" evidence="5">
    <location>
        <begin position="17"/>
        <end position="578"/>
    </location>
</feature>
<feature type="compositionally biased region" description="Basic and acidic residues" evidence="4">
    <location>
        <begin position="93"/>
        <end position="108"/>
    </location>
</feature>
<accession>A0AAW1QHR1</accession>
<gene>
    <name evidence="7" type="ORF">WJX74_004461</name>
</gene>
<evidence type="ECO:0000256" key="2">
    <source>
        <dbReference type="ARBA" id="ARBA00022679"/>
    </source>
</evidence>
<dbReference type="InterPro" id="IPR007657">
    <property type="entry name" value="Glycosyltransferase_61"/>
</dbReference>
<feature type="compositionally biased region" description="Low complexity" evidence="4">
    <location>
        <begin position="50"/>
        <end position="66"/>
    </location>
</feature>
<evidence type="ECO:0000256" key="4">
    <source>
        <dbReference type="SAM" id="MobiDB-lite"/>
    </source>
</evidence>
<keyword evidence="2" id="KW-0808">Transferase</keyword>
<feature type="signal peptide" evidence="5">
    <location>
        <begin position="1"/>
        <end position="16"/>
    </location>
</feature>
<comment type="caution">
    <text evidence="7">The sequence shown here is derived from an EMBL/GenBank/DDBJ whole genome shotgun (WGS) entry which is preliminary data.</text>
</comment>
<dbReference type="GO" id="GO:0016763">
    <property type="term" value="F:pentosyltransferase activity"/>
    <property type="evidence" value="ECO:0007669"/>
    <property type="project" value="UniProtKB-ARBA"/>
</dbReference>
<keyword evidence="3" id="KW-0325">Glycoprotein</keyword>
<keyword evidence="1" id="KW-0328">Glycosyltransferase</keyword>
<evidence type="ECO:0000256" key="5">
    <source>
        <dbReference type="SAM" id="SignalP"/>
    </source>
</evidence>